<gene>
    <name evidence="2" type="ORF">PT974_06352</name>
</gene>
<comment type="caution">
    <text evidence="2">The sequence shown here is derived from an EMBL/GenBank/DDBJ whole genome shotgun (WGS) entry which is preliminary data.</text>
</comment>
<reference evidence="2 3" key="1">
    <citation type="submission" date="2024-01" db="EMBL/GenBank/DDBJ databases">
        <title>Complete genome of Cladobotryum mycophilum ATHUM6906.</title>
        <authorList>
            <person name="Christinaki A.C."/>
            <person name="Myridakis A.I."/>
            <person name="Kouvelis V.N."/>
        </authorList>
    </citation>
    <scope>NUCLEOTIDE SEQUENCE [LARGE SCALE GENOMIC DNA]</scope>
    <source>
        <strain evidence="2 3">ATHUM6906</strain>
    </source>
</reference>
<evidence type="ECO:0000313" key="2">
    <source>
        <dbReference type="EMBL" id="KAK5992927.1"/>
    </source>
</evidence>
<organism evidence="2 3">
    <name type="scientific">Cladobotryum mycophilum</name>
    <dbReference type="NCBI Taxonomy" id="491253"/>
    <lineage>
        <taxon>Eukaryota</taxon>
        <taxon>Fungi</taxon>
        <taxon>Dikarya</taxon>
        <taxon>Ascomycota</taxon>
        <taxon>Pezizomycotina</taxon>
        <taxon>Sordariomycetes</taxon>
        <taxon>Hypocreomycetidae</taxon>
        <taxon>Hypocreales</taxon>
        <taxon>Hypocreaceae</taxon>
        <taxon>Cladobotryum</taxon>
    </lineage>
</organism>
<evidence type="ECO:0000313" key="3">
    <source>
        <dbReference type="Proteomes" id="UP001338125"/>
    </source>
</evidence>
<sequence>MPSNNIIHQSGRAPSSNTTSRTVSAEPRREYGASKHTSHVNNNGKTTVVNHKKTGYDSCPSPRYDGVYKR</sequence>
<name>A0ABR0SM05_9HYPO</name>
<protein>
    <submittedName>
        <fullName evidence="2">Uncharacterized protein</fullName>
    </submittedName>
</protein>
<feature type="region of interest" description="Disordered" evidence="1">
    <location>
        <begin position="1"/>
        <end position="70"/>
    </location>
</feature>
<feature type="compositionally biased region" description="Polar residues" evidence="1">
    <location>
        <begin position="1"/>
        <end position="23"/>
    </location>
</feature>
<proteinExistence type="predicted"/>
<keyword evidence="3" id="KW-1185">Reference proteome</keyword>
<dbReference type="Proteomes" id="UP001338125">
    <property type="component" value="Unassembled WGS sequence"/>
</dbReference>
<evidence type="ECO:0000256" key="1">
    <source>
        <dbReference type="SAM" id="MobiDB-lite"/>
    </source>
</evidence>
<dbReference type="EMBL" id="JAVFKD010000012">
    <property type="protein sequence ID" value="KAK5992927.1"/>
    <property type="molecule type" value="Genomic_DNA"/>
</dbReference>
<accession>A0ABR0SM05</accession>
<feature type="compositionally biased region" description="Polar residues" evidence="1">
    <location>
        <begin position="39"/>
        <end position="49"/>
    </location>
</feature>